<proteinExistence type="predicted"/>
<protein>
    <submittedName>
        <fullName evidence="2">Uncharacterized protein</fullName>
    </submittedName>
</protein>
<accession>A0AAV4TYT2</accession>
<feature type="region of interest" description="Disordered" evidence="1">
    <location>
        <begin position="49"/>
        <end position="75"/>
    </location>
</feature>
<reference evidence="2 3" key="1">
    <citation type="submission" date="2021-06" db="EMBL/GenBank/DDBJ databases">
        <title>Caerostris extrusa draft genome.</title>
        <authorList>
            <person name="Kono N."/>
            <person name="Arakawa K."/>
        </authorList>
    </citation>
    <scope>NUCLEOTIDE SEQUENCE [LARGE SCALE GENOMIC DNA]</scope>
</reference>
<name>A0AAV4TYT2_CAEEX</name>
<gene>
    <name evidence="2" type="ORF">CEXT_4591</name>
</gene>
<evidence type="ECO:0000313" key="3">
    <source>
        <dbReference type="Proteomes" id="UP001054945"/>
    </source>
</evidence>
<dbReference type="AlphaFoldDB" id="A0AAV4TYT2"/>
<dbReference type="EMBL" id="BPLR01012035">
    <property type="protein sequence ID" value="GIY50846.1"/>
    <property type="molecule type" value="Genomic_DNA"/>
</dbReference>
<dbReference type="Proteomes" id="UP001054945">
    <property type="component" value="Unassembled WGS sequence"/>
</dbReference>
<feature type="compositionally biased region" description="Basic and acidic residues" evidence="1">
    <location>
        <begin position="62"/>
        <end position="75"/>
    </location>
</feature>
<keyword evidence="3" id="KW-1185">Reference proteome</keyword>
<comment type="caution">
    <text evidence="2">The sequence shown here is derived from an EMBL/GenBank/DDBJ whole genome shotgun (WGS) entry which is preliminary data.</text>
</comment>
<evidence type="ECO:0000256" key="1">
    <source>
        <dbReference type="SAM" id="MobiDB-lite"/>
    </source>
</evidence>
<organism evidence="2 3">
    <name type="scientific">Caerostris extrusa</name>
    <name type="common">Bark spider</name>
    <name type="synonym">Caerostris bankana</name>
    <dbReference type="NCBI Taxonomy" id="172846"/>
    <lineage>
        <taxon>Eukaryota</taxon>
        <taxon>Metazoa</taxon>
        <taxon>Ecdysozoa</taxon>
        <taxon>Arthropoda</taxon>
        <taxon>Chelicerata</taxon>
        <taxon>Arachnida</taxon>
        <taxon>Araneae</taxon>
        <taxon>Araneomorphae</taxon>
        <taxon>Entelegynae</taxon>
        <taxon>Araneoidea</taxon>
        <taxon>Araneidae</taxon>
        <taxon>Caerostris</taxon>
    </lineage>
</organism>
<sequence>MASAPVLVEPVHVPKDTVTEHDAFERGLGCHVYSALGFKVRQLGLKPTKPCPAHKASSLNAEDEHIESADNKVIQ</sequence>
<evidence type="ECO:0000313" key="2">
    <source>
        <dbReference type="EMBL" id="GIY50846.1"/>
    </source>
</evidence>